<evidence type="ECO:0000256" key="3">
    <source>
        <dbReference type="SAM" id="SignalP"/>
    </source>
</evidence>
<keyword evidence="2" id="KW-1133">Transmembrane helix</keyword>
<keyword evidence="2" id="KW-0812">Transmembrane</keyword>
<dbReference type="Pfam" id="PF19516">
    <property type="entry name" value="DUF6049"/>
    <property type="match status" value="1"/>
</dbReference>
<accession>A0ABV3XLQ7</accession>
<reference evidence="4 5" key="1">
    <citation type="submission" date="2024-06" db="EMBL/GenBank/DDBJ databases">
        <title>Draft genome sequence of Geodermatophilus badlandi, a novel member of the Geodermatophilaceae isolated from badland sedimentary rocks in the Red desert, Wyoming, USA.</title>
        <authorList>
            <person name="Ben Tekaya S."/>
            <person name="Nouioui I."/>
            <person name="Flores G.M."/>
            <person name="Shaal M.N."/>
            <person name="Bredoire F."/>
            <person name="Basile F."/>
            <person name="Van Diepen L."/>
            <person name="Ward N.L."/>
        </authorList>
    </citation>
    <scope>NUCLEOTIDE SEQUENCE [LARGE SCALE GENOMIC DNA]</scope>
    <source>
        <strain evidence="4 5">WL48A</strain>
    </source>
</reference>
<evidence type="ECO:0000256" key="1">
    <source>
        <dbReference type="SAM" id="MobiDB-lite"/>
    </source>
</evidence>
<dbReference type="RefSeq" id="WP_369210326.1">
    <property type="nucleotide sequence ID" value="NZ_JBFNXQ010000136.1"/>
</dbReference>
<feature type="transmembrane region" description="Helical" evidence="2">
    <location>
        <begin position="709"/>
        <end position="730"/>
    </location>
</feature>
<organism evidence="4 5">
    <name type="scientific">Geodermatophilus maliterrae</name>
    <dbReference type="NCBI Taxonomy" id="3162531"/>
    <lineage>
        <taxon>Bacteria</taxon>
        <taxon>Bacillati</taxon>
        <taxon>Actinomycetota</taxon>
        <taxon>Actinomycetes</taxon>
        <taxon>Geodermatophilales</taxon>
        <taxon>Geodermatophilaceae</taxon>
        <taxon>Geodermatophilus</taxon>
    </lineage>
</organism>
<proteinExistence type="predicted"/>
<feature type="chain" id="PRO_5045140653" evidence="3">
    <location>
        <begin position="35"/>
        <end position="761"/>
    </location>
</feature>
<feature type="signal peptide" evidence="3">
    <location>
        <begin position="1"/>
        <end position="34"/>
    </location>
</feature>
<evidence type="ECO:0000313" key="5">
    <source>
        <dbReference type="Proteomes" id="UP001560045"/>
    </source>
</evidence>
<keyword evidence="5" id="KW-1185">Reference proteome</keyword>
<evidence type="ECO:0000313" key="4">
    <source>
        <dbReference type="EMBL" id="MEX5721525.1"/>
    </source>
</evidence>
<keyword evidence="3" id="KW-0732">Signal</keyword>
<evidence type="ECO:0000256" key="2">
    <source>
        <dbReference type="SAM" id="Phobius"/>
    </source>
</evidence>
<feature type="region of interest" description="Disordered" evidence="1">
    <location>
        <begin position="35"/>
        <end position="54"/>
    </location>
</feature>
<keyword evidence="2" id="KW-0472">Membrane</keyword>
<comment type="caution">
    <text evidence="4">The sequence shown here is derived from an EMBL/GenBank/DDBJ whole genome shotgun (WGS) entry which is preliminary data.</text>
</comment>
<dbReference type="Proteomes" id="UP001560045">
    <property type="component" value="Unassembled WGS sequence"/>
</dbReference>
<name>A0ABV3XLQ7_9ACTN</name>
<sequence>MTRPGRPSRTRWPRVLTAALLAVPLLAVPPVATAPPAAAAPPPTAQAPAADDDRPVTVEVTRLEPRTVTPGGTVTVEGTLTNTGTGTLTDLTARLQRGEVVTTRADLLAADPEPATVATTAFAPLAARLDAAEEVPFTFTATTADLGLDRDGVYPVLLNVNATGPDGQPSRVGEVSTSVVQQTAPPATATAVAWLWPLVERTHRDASGRFVDDALADQVSDGGRLDRALAVVERVPEVVAPGATEPSPVAPVTLAVDPVLVEELALMAEGPYDVAGDEDAGTGTDAAAAWLGRLRAVAADHAVVALPYGDVDADALQALELSAALTRSLPGAASGNGTDGGTANGGDAAPVVTADSPGPRGVALVAEELGVEPRTDVAWAAGGALRPDTLATLQDGGIEQVVLASGGLSGGDAVRGLTGAAAARTTAAGDGGPVTALVADSGLSGLVDAGATSGGVRLAEQRYLAELVLLSQQSVADPAGQTVLVAPPRDVDPDPDGVAAMIADTALPGLRPASLADLAAGPVADAGTPLEAAEPVLLDAAGLADVTSAAGLRDDLAGAVVDDPAAALAPTDGALARTTAVAWRDDPEGFRAAAADLRQTLVGLRQQVTLLAPAEGSYSLASSDAPLVLTVQNDLPFAVRVLVDVRTRDNVGLTIGQVGAQEVASEQRTTLTVPTEVRQSGRFAVSIGLTTPGGGRLGDPVAIQVRSTAYGTISLSITIGAAVLLGLLFLRRGVLFVLRRRRGAVEEDLPADAWPPSRSPV</sequence>
<gene>
    <name evidence="4" type="ORF">ABQ292_24520</name>
</gene>
<dbReference type="InterPro" id="IPR046112">
    <property type="entry name" value="DUF6049"/>
</dbReference>
<protein>
    <submittedName>
        <fullName evidence="4">DUF6049 family protein</fullName>
    </submittedName>
</protein>
<dbReference type="EMBL" id="JBFNXQ010000136">
    <property type="protein sequence ID" value="MEX5721525.1"/>
    <property type="molecule type" value="Genomic_DNA"/>
</dbReference>